<evidence type="ECO:0000313" key="2">
    <source>
        <dbReference type="EMBL" id="MBP0725418.1"/>
    </source>
</evidence>
<sequence>MKKSKLFIVISLLSLGVALWLLITGKNEWGMFIVFTILAFQQSNFYFEYKKSEDQKLRAKAAQTRFVAILMGSVSLMILVVNLIFL</sequence>
<keyword evidence="1" id="KW-0812">Transmembrane</keyword>
<evidence type="ECO:0000313" key="3">
    <source>
        <dbReference type="Proteomes" id="UP000682134"/>
    </source>
</evidence>
<proteinExistence type="predicted"/>
<comment type="caution">
    <text evidence="2">The sequence shown here is derived from an EMBL/GenBank/DDBJ whole genome shotgun (WGS) entry which is preliminary data.</text>
</comment>
<keyword evidence="1" id="KW-1133">Transmembrane helix</keyword>
<feature type="transmembrane region" description="Helical" evidence="1">
    <location>
        <begin position="29"/>
        <end position="47"/>
    </location>
</feature>
<gene>
    <name evidence="2" type="ORF">J5Y03_09480</name>
</gene>
<dbReference type="RefSeq" id="WP_209404954.1">
    <property type="nucleotide sequence ID" value="NZ_JAGIYQ010000005.1"/>
</dbReference>
<keyword evidence="3" id="KW-1185">Reference proteome</keyword>
<dbReference type="AlphaFoldDB" id="A0A940SKM9"/>
<protein>
    <submittedName>
        <fullName evidence="2">Uncharacterized protein</fullName>
    </submittedName>
</protein>
<feature type="transmembrane region" description="Helical" evidence="1">
    <location>
        <begin position="7"/>
        <end position="23"/>
    </location>
</feature>
<evidence type="ECO:0000256" key="1">
    <source>
        <dbReference type="SAM" id="Phobius"/>
    </source>
</evidence>
<feature type="transmembrane region" description="Helical" evidence="1">
    <location>
        <begin position="67"/>
        <end position="85"/>
    </location>
</feature>
<name>A0A940SKM9_9BACI</name>
<dbReference type="Proteomes" id="UP000682134">
    <property type="component" value="Unassembled WGS sequence"/>
</dbReference>
<reference evidence="2" key="1">
    <citation type="submission" date="2021-04" db="EMBL/GenBank/DDBJ databases">
        <title>Genome seq and assembly of Bacillus sp.</title>
        <authorList>
            <person name="Chhetri G."/>
        </authorList>
    </citation>
    <scope>NUCLEOTIDE SEQUENCE</scope>
    <source>
        <strain evidence="2">RG28</strain>
    </source>
</reference>
<organism evidence="2 3">
    <name type="scientific">Gottfriedia endophytica</name>
    <dbReference type="NCBI Taxonomy" id="2820819"/>
    <lineage>
        <taxon>Bacteria</taxon>
        <taxon>Bacillati</taxon>
        <taxon>Bacillota</taxon>
        <taxon>Bacilli</taxon>
        <taxon>Bacillales</taxon>
        <taxon>Bacillaceae</taxon>
        <taxon>Gottfriedia</taxon>
    </lineage>
</organism>
<accession>A0A940SKM9</accession>
<keyword evidence="1" id="KW-0472">Membrane</keyword>
<dbReference type="EMBL" id="JAGIYQ010000005">
    <property type="protein sequence ID" value="MBP0725418.1"/>
    <property type="molecule type" value="Genomic_DNA"/>
</dbReference>